<name>A0A9X4P9T4_9PAST</name>
<dbReference type="InterPro" id="IPR000551">
    <property type="entry name" value="MerR-type_HTH_dom"/>
</dbReference>
<keyword evidence="8" id="KW-0238">DNA-binding</keyword>
<accession>A0A9X4P9T4</accession>
<proteinExistence type="predicted"/>
<dbReference type="PRINTS" id="PR00040">
    <property type="entry name" value="HTHMERR"/>
</dbReference>
<dbReference type="InterPro" id="IPR047057">
    <property type="entry name" value="MerR_fam"/>
</dbReference>
<dbReference type="Pfam" id="PF13411">
    <property type="entry name" value="MerR_1"/>
    <property type="match status" value="1"/>
</dbReference>
<evidence type="ECO:0000256" key="2">
    <source>
        <dbReference type="ARBA" id="ARBA00011738"/>
    </source>
</evidence>
<dbReference type="PROSITE" id="PS00552">
    <property type="entry name" value="HTH_MERR_1"/>
    <property type="match status" value="1"/>
</dbReference>
<dbReference type="SUPFAM" id="SSF46955">
    <property type="entry name" value="Putative DNA-binding domain"/>
    <property type="match status" value="1"/>
</dbReference>
<dbReference type="GO" id="GO:0003677">
    <property type="term" value="F:DNA binding"/>
    <property type="evidence" value="ECO:0007669"/>
    <property type="project" value="UniProtKB-KW"/>
</dbReference>
<evidence type="ECO:0000256" key="8">
    <source>
        <dbReference type="ARBA" id="ARBA00023125"/>
    </source>
</evidence>
<dbReference type="InterPro" id="IPR009061">
    <property type="entry name" value="DNA-bd_dom_put_sf"/>
</dbReference>
<feature type="domain" description="HTH merR-type" evidence="13">
    <location>
        <begin position="1"/>
        <end position="69"/>
    </location>
</feature>
<evidence type="ECO:0000259" key="13">
    <source>
        <dbReference type="PROSITE" id="PS50937"/>
    </source>
</evidence>
<dbReference type="GO" id="GO:0005737">
    <property type="term" value="C:cytoplasm"/>
    <property type="evidence" value="ECO:0007669"/>
    <property type="project" value="UniProtKB-SubCell"/>
</dbReference>
<dbReference type="RefSeq" id="WP_279571760.1">
    <property type="nucleotide sequence ID" value="NZ_LWID01000001.1"/>
</dbReference>
<keyword evidence="4" id="KW-0963">Cytoplasm</keyword>
<organism evidence="14 15">
    <name type="scientific">Volucribacter amazonae</name>
    <dbReference type="NCBI Taxonomy" id="256731"/>
    <lineage>
        <taxon>Bacteria</taxon>
        <taxon>Pseudomonadati</taxon>
        <taxon>Pseudomonadota</taxon>
        <taxon>Gammaproteobacteria</taxon>
        <taxon>Pasteurellales</taxon>
        <taxon>Pasteurellaceae</taxon>
        <taxon>Volucribacter</taxon>
    </lineage>
</organism>
<dbReference type="NCBIfam" id="TIGR02044">
    <property type="entry name" value="CueR"/>
    <property type="match status" value="1"/>
</dbReference>
<evidence type="ECO:0000256" key="12">
    <source>
        <dbReference type="ARBA" id="ARBA00032335"/>
    </source>
</evidence>
<evidence type="ECO:0000313" key="15">
    <source>
        <dbReference type="Proteomes" id="UP001155500"/>
    </source>
</evidence>
<evidence type="ECO:0000256" key="3">
    <source>
        <dbReference type="ARBA" id="ARBA00017250"/>
    </source>
</evidence>
<reference evidence="14" key="1">
    <citation type="submission" date="2016-03" db="EMBL/GenBank/DDBJ databases">
        <title>Co-evolution between Pasteurellaceae and their hosts.</title>
        <authorList>
            <person name="Hansen M.J."/>
            <person name="Bojesen A.M."/>
            <person name="Planet P."/>
        </authorList>
    </citation>
    <scope>NUCLEOTIDE SEQUENCE</scope>
    <source>
        <strain evidence="14">146/S8/89</strain>
    </source>
</reference>
<comment type="subcellular location">
    <subcellularLocation>
        <location evidence="1">Cytoplasm</location>
    </subcellularLocation>
</comment>
<protein>
    <recommendedName>
        <fullName evidence="3">HTH-type transcriptional regulator CueR</fullName>
    </recommendedName>
    <alternativeName>
        <fullName evidence="12">Copper efflux regulator</fullName>
    </alternativeName>
    <alternativeName>
        <fullName evidence="11">Copper export regulator</fullName>
    </alternativeName>
</protein>
<dbReference type="AlphaFoldDB" id="A0A9X4P9T4"/>
<dbReference type="EMBL" id="LWID01000001">
    <property type="protein sequence ID" value="MDG6894272.1"/>
    <property type="molecule type" value="Genomic_DNA"/>
</dbReference>
<evidence type="ECO:0000313" key="14">
    <source>
        <dbReference type="EMBL" id="MDG6894272.1"/>
    </source>
</evidence>
<dbReference type="CDD" id="cd01108">
    <property type="entry name" value="HTH_CueR"/>
    <property type="match status" value="1"/>
</dbReference>
<dbReference type="Gene3D" id="1.10.1660.10">
    <property type="match status" value="1"/>
</dbReference>
<dbReference type="PANTHER" id="PTHR30204">
    <property type="entry name" value="REDOX-CYCLING DRUG-SENSING TRANSCRIPTIONAL ACTIVATOR SOXR"/>
    <property type="match status" value="1"/>
</dbReference>
<dbReference type="GO" id="GO:0005507">
    <property type="term" value="F:copper ion binding"/>
    <property type="evidence" value="ECO:0007669"/>
    <property type="project" value="InterPro"/>
</dbReference>
<comment type="subunit">
    <text evidence="2">Homodimer.</text>
</comment>
<evidence type="ECO:0000256" key="4">
    <source>
        <dbReference type="ARBA" id="ARBA00022490"/>
    </source>
</evidence>
<evidence type="ECO:0000256" key="7">
    <source>
        <dbReference type="ARBA" id="ARBA00023015"/>
    </source>
</evidence>
<keyword evidence="15" id="KW-1185">Reference proteome</keyword>
<evidence type="ECO:0000256" key="1">
    <source>
        <dbReference type="ARBA" id="ARBA00004496"/>
    </source>
</evidence>
<comment type="caution">
    <text evidence="14">The sequence shown here is derived from an EMBL/GenBank/DDBJ whole genome shotgun (WGS) entry which is preliminary data.</text>
</comment>
<keyword evidence="10" id="KW-0804">Transcription</keyword>
<keyword evidence="7" id="KW-0805">Transcription regulation</keyword>
<evidence type="ECO:0000256" key="6">
    <source>
        <dbReference type="ARBA" id="ARBA00023008"/>
    </source>
</evidence>
<evidence type="ECO:0000256" key="5">
    <source>
        <dbReference type="ARBA" id="ARBA00022723"/>
    </source>
</evidence>
<dbReference type="PANTHER" id="PTHR30204:SF16">
    <property type="entry name" value="HTH-TYPE TRANSCRIPTIONAL REGULATOR CUER"/>
    <property type="match status" value="1"/>
</dbReference>
<keyword evidence="9" id="KW-0010">Activator</keyword>
<dbReference type="SMART" id="SM00422">
    <property type="entry name" value="HTH_MERR"/>
    <property type="match status" value="1"/>
</dbReference>
<dbReference type="GO" id="GO:0045893">
    <property type="term" value="P:positive regulation of DNA-templated transcription"/>
    <property type="evidence" value="ECO:0007669"/>
    <property type="project" value="InterPro"/>
</dbReference>
<dbReference type="PROSITE" id="PS50937">
    <property type="entry name" value="HTH_MERR_2"/>
    <property type="match status" value="1"/>
</dbReference>
<sequence length="136" mass="15866">MNIAQIAKLTQLSAKAIRFYEQKGLITPPIRATNGYRQYNQQHINELTLLHQARTVGFSLEEARQLLQLYRNPQRRSAEVKEYTLQKIAEIDQQIQHLSHMKDYLYQLAQQCPGNDSQDCPIIDNFIGCQHKKRAK</sequence>
<dbReference type="GO" id="GO:0003700">
    <property type="term" value="F:DNA-binding transcription factor activity"/>
    <property type="evidence" value="ECO:0007669"/>
    <property type="project" value="InterPro"/>
</dbReference>
<evidence type="ECO:0000256" key="10">
    <source>
        <dbReference type="ARBA" id="ARBA00023163"/>
    </source>
</evidence>
<evidence type="ECO:0000256" key="9">
    <source>
        <dbReference type="ARBA" id="ARBA00023159"/>
    </source>
</evidence>
<gene>
    <name evidence="14" type="ORF">A6A20_01165</name>
</gene>
<keyword evidence="5" id="KW-0479">Metal-binding</keyword>
<dbReference type="Proteomes" id="UP001155500">
    <property type="component" value="Unassembled WGS sequence"/>
</dbReference>
<evidence type="ECO:0000256" key="11">
    <source>
        <dbReference type="ARBA" id="ARBA00031472"/>
    </source>
</evidence>
<dbReference type="InterPro" id="IPR011789">
    <property type="entry name" value="CueR"/>
</dbReference>
<keyword evidence="6" id="KW-0186">Copper</keyword>